<gene>
    <name evidence="1" type="ORF">SDC9_78487</name>
</gene>
<dbReference type="EMBL" id="VSSQ01006216">
    <property type="protein sequence ID" value="MPM31930.1"/>
    <property type="molecule type" value="Genomic_DNA"/>
</dbReference>
<reference evidence="1" key="1">
    <citation type="submission" date="2019-08" db="EMBL/GenBank/DDBJ databases">
        <authorList>
            <person name="Kucharzyk K."/>
            <person name="Murdoch R.W."/>
            <person name="Higgins S."/>
            <person name="Loffler F."/>
        </authorList>
    </citation>
    <scope>NUCLEOTIDE SEQUENCE</scope>
</reference>
<comment type="caution">
    <text evidence="1">The sequence shown here is derived from an EMBL/GenBank/DDBJ whole genome shotgun (WGS) entry which is preliminary data.</text>
</comment>
<accession>A0A644YTM2</accession>
<dbReference type="AlphaFoldDB" id="A0A644YTM2"/>
<proteinExistence type="predicted"/>
<evidence type="ECO:0000313" key="1">
    <source>
        <dbReference type="EMBL" id="MPM31930.1"/>
    </source>
</evidence>
<protein>
    <submittedName>
        <fullName evidence="1">Uncharacterized protein</fullName>
    </submittedName>
</protein>
<organism evidence="1">
    <name type="scientific">bioreactor metagenome</name>
    <dbReference type="NCBI Taxonomy" id="1076179"/>
    <lineage>
        <taxon>unclassified sequences</taxon>
        <taxon>metagenomes</taxon>
        <taxon>ecological metagenomes</taxon>
    </lineage>
</organism>
<name>A0A644YTM2_9ZZZZ</name>
<sequence>MVHELAEAICAVNSKEDEVVEDKKSEYLVSWITIDTLKSTKDVDLVGEVFNSLDEIREFADNYGLSLAIQQLLSGADKDTGSTGMLSAKEAVESLSELGDIGAVVAREIPEGADSVMTLVTTNKDRNKMYKADMFVVFKVA</sequence>